<dbReference type="GO" id="GO:0090729">
    <property type="term" value="F:toxin activity"/>
    <property type="evidence" value="ECO:0007669"/>
    <property type="project" value="UniProtKB-KW"/>
</dbReference>
<sequence length="135" mass="14718">MARLMSLLLDSCIVIDVLRARGAALDFITSLPERPFLSVVGISELRTGERDERDRTRIDGVLASSTLLDVDREVADIAGAFMHRFYKSHGLDTADALIAATAARHGLALATLNLKHFPMFPKLARPYEGVSGRPG</sequence>
<dbReference type="PANTHER" id="PTHR33653">
    <property type="entry name" value="RIBONUCLEASE VAPC2"/>
    <property type="match status" value="1"/>
</dbReference>
<keyword evidence="4 8" id="KW-0479">Metal-binding</keyword>
<dbReference type="SUPFAM" id="SSF88723">
    <property type="entry name" value="PIN domain-like"/>
    <property type="match status" value="1"/>
</dbReference>
<evidence type="ECO:0000256" key="6">
    <source>
        <dbReference type="ARBA" id="ARBA00022842"/>
    </source>
</evidence>
<comment type="cofactor">
    <cofactor evidence="1 8">
        <name>Mg(2+)</name>
        <dbReference type="ChEBI" id="CHEBI:18420"/>
    </cofactor>
</comment>
<keyword evidence="6 8" id="KW-0460">Magnesium</keyword>
<feature type="binding site" evidence="8">
    <location>
        <position position="95"/>
    </location>
    <ligand>
        <name>Mg(2+)</name>
        <dbReference type="ChEBI" id="CHEBI:18420"/>
    </ligand>
</feature>
<dbReference type="InterPro" id="IPR029060">
    <property type="entry name" value="PIN-like_dom_sf"/>
</dbReference>
<dbReference type="PANTHER" id="PTHR33653:SF1">
    <property type="entry name" value="RIBONUCLEASE VAPC2"/>
    <property type="match status" value="1"/>
</dbReference>
<protein>
    <recommendedName>
        <fullName evidence="8">Ribonuclease VapC</fullName>
        <shortName evidence="8">RNase VapC</shortName>
        <ecNumber evidence="8">3.1.-.-</ecNumber>
    </recommendedName>
    <alternativeName>
        <fullName evidence="8">Toxin VapC</fullName>
    </alternativeName>
</protein>
<comment type="function">
    <text evidence="8">Toxic component of a toxin-antitoxin (TA) system. An RNase.</text>
</comment>
<dbReference type="EMBL" id="LGSZ01000040">
    <property type="protein sequence ID" value="KPH80709.1"/>
    <property type="molecule type" value="Genomic_DNA"/>
</dbReference>
<keyword evidence="8" id="KW-0800">Toxin</keyword>
<accession>A0A0N0MBC1</accession>
<evidence type="ECO:0000259" key="9">
    <source>
        <dbReference type="Pfam" id="PF01850"/>
    </source>
</evidence>
<proteinExistence type="inferred from homology"/>
<evidence type="ECO:0000256" key="5">
    <source>
        <dbReference type="ARBA" id="ARBA00022801"/>
    </source>
</evidence>
<dbReference type="Proteomes" id="UP000037822">
    <property type="component" value="Unassembled WGS sequence"/>
</dbReference>
<keyword evidence="11" id="KW-1185">Reference proteome</keyword>
<dbReference type="PATRIC" id="fig|1526658.3.peg.4103"/>
<feature type="domain" description="PIN" evidence="9">
    <location>
        <begin position="8"/>
        <end position="113"/>
    </location>
</feature>
<dbReference type="InterPro" id="IPR022907">
    <property type="entry name" value="VapC_family"/>
</dbReference>
<evidence type="ECO:0000313" key="10">
    <source>
        <dbReference type="EMBL" id="KPH80709.1"/>
    </source>
</evidence>
<reference evidence="10 11" key="1">
    <citation type="submission" date="2015-07" db="EMBL/GenBank/DDBJ databases">
        <title>Whole genome sequencing of Bosea vaviloviae isolated from cave pool.</title>
        <authorList>
            <person name="Tan N.E.H."/>
            <person name="Lee Y.P."/>
            <person name="Gan H.M."/>
            <person name="Barton H."/>
            <person name="Savka M.A."/>
        </authorList>
    </citation>
    <scope>NUCLEOTIDE SEQUENCE [LARGE SCALE GENOMIC DNA]</scope>
    <source>
        <strain evidence="10 11">SD260</strain>
    </source>
</reference>
<dbReference type="Gene3D" id="3.40.50.1010">
    <property type="entry name" value="5'-nuclease"/>
    <property type="match status" value="1"/>
</dbReference>
<dbReference type="HAMAP" id="MF_00265">
    <property type="entry name" value="VapC_Nob1"/>
    <property type="match status" value="1"/>
</dbReference>
<comment type="caution">
    <text evidence="10">The sequence shown here is derived from an EMBL/GenBank/DDBJ whole genome shotgun (WGS) entry which is preliminary data.</text>
</comment>
<dbReference type="GO" id="GO:0000287">
    <property type="term" value="F:magnesium ion binding"/>
    <property type="evidence" value="ECO:0007669"/>
    <property type="project" value="UniProtKB-UniRule"/>
</dbReference>
<dbReference type="GO" id="GO:0016787">
    <property type="term" value="F:hydrolase activity"/>
    <property type="evidence" value="ECO:0007669"/>
    <property type="project" value="UniProtKB-KW"/>
</dbReference>
<dbReference type="EC" id="3.1.-.-" evidence="8"/>
<evidence type="ECO:0000313" key="11">
    <source>
        <dbReference type="Proteomes" id="UP000037822"/>
    </source>
</evidence>
<evidence type="ECO:0000256" key="7">
    <source>
        <dbReference type="ARBA" id="ARBA00038093"/>
    </source>
</evidence>
<name>A0A0N0MBC1_9HYPH</name>
<dbReference type="Pfam" id="PF01850">
    <property type="entry name" value="PIN"/>
    <property type="match status" value="1"/>
</dbReference>
<feature type="binding site" evidence="8">
    <location>
        <position position="10"/>
    </location>
    <ligand>
        <name>Mg(2+)</name>
        <dbReference type="ChEBI" id="CHEBI:18420"/>
    </ligand>
</feature>
<dbReference type="InterPro" id="IPR050556">
    <property type="entry name" value="Type_II_TA_system_RNase"/>
</dbReference>
<evidence type="ECO:0000256" key="1">
    <source>
        <dbReference type="ARBA" id="ARBA00001946"/>
    </source>
</evidence>
<evidence type="ECO:0000256" key="4">
    <source>
        <dbReference type="ARBA" id="ARBA00022723"/>
    </source>
</evidence>
<organism evidence="10 11">
    <name type="scientific">Bosea vaviloviae</name>
    <dbReference type="NCBI Taxonomy" id="1526658"/>
    <lineage>
        <taxon>Bacteria</taxon>
        <taxon>Pseudomonadati</taxon>
        <taxon>Pseudomonadota</taxon>
        <taxon>Alphaproteobacteria</taxon>
        <taxon>Hyphomicrobiales</taxon>
        <taxon>Boseaceae</taxon>
        <taxon>Bosea</taxon>
    </lineage>
</organism>
<keyword evidence="5 8" id="KW-0378">Hydrolase</keyword>
<dbReference type="InterPro" id="IPR002716">
    <property type="entry name" value="PIN_dom"/>
</dbReference>
<evidence type="ECO:0000256" key="2">
    <source>
        <dbReference type="ARBA" id="ARBA00022649"/>
    </source>
</evidence>
<keyword evidence="2 8" id="KW-1277">Toxin-antitoxin system</keyword>
<comment type="similarity">
    <text evidence="7 8">Belongs to the PINc/VapC protein family.</text>
</comment>
<evidence type="ECO:0000256" key="3">
    <source>
        <dbReference type="ARBA" id="ARBA00022722"/>
    </source>
</evidence>
<keyword evidence="3 8" id="KW-0540">Nuclease</keyword>
<dbReference type="AlphaFoldDB" id="A0A0N0MBC1"/>
<gene>
    <name evidence="8" type="primary">vapC</name>
    <name evidence="10" type="ORF">AE618_13325</name>
</gene>
<evidence type="ECO:0000256" key="8">
    <source>
        <dbReference type="HAMAP-Rule" id="MF_00265"/>
    </source>
</evidence>
<dbReference type="GO" id="GO:0004540">
    <property type="term" value="F:RNA nuclease activity"/>
    <property type="evidence" value="ECO:0007669"/>
    <property type="project" value="InterPro"/>
</dbReference>